<dbReference type="Proteomes" id="UP000612055">
    <property type="component" value="Unassembled WGS sequence"/>
</dbReference>
<feature type="compositionally biased region" description="Polar residues" evidence="2">
    <location>
        <begin position="56"/>
        <end position="65"/>
    </location>
</feature>
<feature type="region of interest" description="Disordered" evidence="2">
    <location>
        <begin position="1"/>
        <end position="130"/>
    </location>
</feature>
<evidence type="ECO:0000256" key="2">
    <source>
        <dbReference type="SAM" id="MobiDB-lite"/>
    </source>
</evidence>
<evidence type="ECO:0000313" key="4">
    <source>
        <dbReference type="Proteomes" id="UP000612055"/>
    </source>
</evidence>
<feature type="region of interest" description="Disordered" evidence="2">
    <location>
        <begin position="152"/>
        <end position="210"/>
    </location>
</feature>
<gene>
    <name evidence="3" type="ORF">HYH03_009978</name>
</gene>
<keyword evidence="4" id="KW-1185">Reference proteome</keyword>
<keyword evidence="1" id="KW-0175">Coiled coil</keyword>
<reference evidence="3" key="1">
    <citation type="journal article" date="2020" name="bioRxiv">
        <title>Comparative genomics of Chlamydomonas.</title>
        <authorList>
            <person name="Craig R.J."/>
            <person name="Hasan A.R."/>
            <person name="Ness R.W."/>
            <person name="Keightley P.D."/>
        </authorList>
    </citation>
    <scope>NUCLEOTIDE SEQUENCE</scope>
    <source>
        <strain evidence="3">CCAP 11/70</strain>
    </source>
</reference>
<feature type="coiled-coil region" evidence="1">
    <location>
        <begin position="486"/>
        <end position="548"/>
    </location>
</feature>
<name>A0A836BX29_9CHLO</name>
<accession>A0A836BX29</accession>
<comment type="caution">
    <text evidence="3">The sequence shown here is derived from an EMBL/GenBank/DDBJ whole genome shotgun (WGS) entry which is preliminary data.</text>
</comment>
<evidence type="ECO:0000256" key="1">
    <source>
        <dbReference type="SAM" id="Coils"/>
    </source>
</evidence>
<evidence type="ECO:0000313" key="3">
    <source>
        <dbReference type="EMBL" id="KAG2491607.1"/>
    </source>
</evidence>
<proteinExistence type="predicted"/>
<sequence>MEALAHVEPATPDKDHNDQASPKAKPKPQHGRDPGISPTARKTARTSGHSMAPSVFHTTLATRASSAPGWGMSRSALIGTPGRRTAQAPVARRTPRFVPPSGHMDTPRPQSPNREIAAPAPQEPMLRPAQITTIDQLAACVARVLDLNKEPPSAIESLNPRSPPPRITPSAAPADINTPDLAASSSSDDSDSEDGLGGYESDELGDRVKPVSGFAPLSAFAAPLFRTSSSSSSIEDPDMPPLVSGSDDESEAKPESSGRRVIAPSAVATLTHAVREATNDAPRRSSHAEASTSSAPPPRERCAEGEEGAAGLSGLLPWRYSFTEYVYTGRQPIRNGGPCFWFNISNSTITQDFRVCSSLRMALPALIEELRLYLDTSSDTSNLFWWLYDSSRHGGTPVSWFLDFVRSFFGGNALDRVQQFTWLCGYTGHVNWEAHAPANVEPEDVMALGSEEGSRAIIGTVNALGSMLAAAEAAGEQQQEDYCMQISAAEALAAELREELAAALQQAADSQEHLAAVQAANVALQADIADLQGQVADLTDQLQQARAQQSDPIAVFEMWLTLFGFDPFEL</sequence>
<organism evidence="3 4">
    <name type="scientific">Edaphochlamys debaryana</name>
    <dbReference type="NCBI Taxonomy" id="47281"/>
    <lineage>
        <taxon>Eukaryota</taxon>
        <taxon>Viridiplantae</taxon>
        <taxon>Chlorophyta</taxon>
        <taxon>core chlorophytes</taxon>
        <taxon>Chlorophyceae</taxon>
        <taxon>CS clade</taxon>
        <taxon>Chlamydomonadales</taxon>
        <taxon>Chlamydomonadales incertae sedis</taxon>
        <taxon>Edaphochlamys</taxon>
    </lineage>
</organism>
<protein>
    <submittedName>
        <fullName evidence="3">Uncharacterized protein</fullName>
    </submittedName>
</protein>
<dbReference type="EMBL" id="JAEHOE010000051">
    <property type="protein sequence ID" value="KAG2491607.1"/>
    <property type="molecule type" value="Genomic_DNA"/>
</dbReference>
<feature type="region of interest" description="Disordered" evidence="2">
    <location>
        <begin position="227"/>
        <end position="306"/>
    </location>
</feature>
<dbReference type="AlphaFoldDB" id="A0A836BX29"/>
<feature type="compositionally biased region" description="Basic and acidic residues" evidence="2">
    <location>
        <begin position="273"/>
        <end position="287"/>
    </location>
</feature>